<protein>
    <submittedName>
        <fullName evidence="2">Rho GTPase-activating protein 190</fullName>
    </submittedName>
</protein>
<dbReference type="PANTHER" id="PTHR46005">
    <property type="entry name" value="RHO GTPASE-ACTIVATING PROTEIN 190"/>
    <property type="match status" value="1"/>
</dbReference>
<accession>A0A0V0J9S9</accession>
<dbReference type="Gene3D" id="3.40.50.300">
    <property type="entry name" value="P-loop containing nucleotide triphosphate hydrolases"/>
    <property type="match status" value="1"/>
</dbReference>
<sequence length="1723" mass="186677">TLSWNQNSYYLGTAIFKFTIHERTWLCRLCWLTAVLEARRASYRLLLFVVYDLQMHEFSTIRTSPINVSVIGYCGSSNSARCRVGKSCLISRFMHWNSYTEDHLSVVSNSDYHGSVVSASHWLYWGSRRIECCSRTFSLRIIEQCDFIDDHLFTPVAKKPYTERCFATDIRVETPKLAYICKEQLGHEWKYNREVLEAGVFSVNVFVLVSDTTLTGEAAHLQECFLAQALPRLCKLKLPFILATSKHDCLAPPENQIFLNRLMKQYKKALHKNKFCRFETSARLGVNVSELFMSAALMASSHSHDLNGRHFRYYTPDHLTDEIINGYWQHSPSIRRNGRKMDAISSLYADTNTMHLQPNSKMFCQPAPSCVSEDLTYDLPVNEDPDPGPDACVHGITEQPQVGTASPAAMSAITTTTVSPVSVNVDVNFCEITIIPSPLPPPFISANSHLPTNASAIANASVLARSHRAHNRHSRQLHQPLLQSEFSDANPEILSLTMEDSGAFHPLLLLFLRGPQASNLRSVLHAKCQLDRFQLADGRWFRIWIFDAVDALGMQISPSKWQPPHTMKPSSTVPSAFSKLLPSSCIDSPRGASVSSAAESSITGNSFSSSTAANHAGCGTNGQNDHSERNLHSFESTNQLRLTLWVGGASDFLAATEQSDGISTDALSGVSTDCHLDALVWFSSKDECLIHQTTLVSTSGQSSPPPIDSCLSTRPITLDRSLDLASSLGIPLFHIRDSSAAQFLSHILPFVGPITARIKAVQQSQVTLSDSDSDPSPPLLFHDLPIPLEVLCQLCRGPDDIPVTAATEPSSRVLSTTLSSLRCSVSMGATHEDRDRPSVAIGIDYVNCPASGSSEGPPLVLFTTVSQALKLLSSETNTEDQTNKRSSLRFRFVILHFLAALWPRIGAKISAQLPSLLNASYAYCQSRSANTACRLLLPARVGCCSSTSSLESVVKACDVDVGSSATPENTLLVALVALTADPATAVSVSTAGVRAGRQLVSGLAALQCCPVMHPRLLYGGIYYPQCCYSPVLGSESGDERAHDYASKPSLAFLHLNGSAETDFELYQQILRVDMSGWLTSCSPTFRMVSVGGRCSRGDSCEVCHKQTDSNLLKTTSLQDLASQSSTYSAWPLPITDHVCFSPSQTAHWAGLTDGLYADAGYSFSTPKTAAATARASEPRLREEGATTAVSEDRLFEYYADFPTLRPDLAPVHRVIRPKRPQVRSSRCSSMGSLTVSTVVTSSNSSPERPPSIQSSVSSSSTPPTSFVPDSGGGTGVAFGFGAGRAAINDSGVVLLSRLSRQTLTAPLCSQHTDSFTDSGAYPCPQHVCVSSSSSAMAAKAMIGRGSSAPKVGSGPLVSASSPATLPLTGPPQTREGSLTTESVSELSEYVAAEETCHFRVDDARLTQYPQRPEIGDSGAYWCDEEQLKELHWKLSSQVNRCSIVAPNHVLAPLLVDRTLLATSNEINVYDVPQSEYYLLDQTSGDGATVYTKEGAQEVTFCHQCQPEEPLVVPIQLSNRASSPALAAYSRPAPPQRPPPAFGRSCGGWLSAGCFSLPRSQSSTCTATSDTFYFSPGTDSKTFVGASSSRLVDSLPALENTTLKSVAVKRESPTLNPKPPIMSLSSANNVGCRSYRQSTYQRPPSPEGCSGCSIVGAFRRRSPGRVAEVISINNGTTETALTPAPKTANPFSGLRSAFRWRGSSIFRTASSSHRRAKTNPKLSS</sequence>
<dbReference type="EMBL" id="GEEE01000813">
    <property type="protein sequence ID" value="JAP62412.1"/>
    <property type="molecule type" value="Transcribed_RNA"/>
</dbReference>
<dbReference type="InterPro" id="IPR027417">
    <property type="entry name" value="P-loop_NTPase"/>
</dbReference>
<dbReference type="SUPFAM" id="SSF52540">
    <property type="entry name" value="P-loop containing nucleoside triphosphate hydrolases"/>
    <property type="match status" value="1"/>
</dbReference>
<name>A0A0V0J9S9_SCHSO</name>
<dbReference type="GO" id="GO:0008361">
    <property type="term" value="P:regulation of cell size"/>
    <property type="evidence" value="ECO:0007669"/>
    <property type="project" value="TreeGrafter"/>
</dbReference>
<dbReference type="InterPro" id="IPR051978">
    <property type="entry name" value="Rho-GAP_domain"/>
</dbReference>
<dbReference type="PANTHER" id="PTHR46005:SF4">
    <property type="entry name" value="RHO GTPASE-ACTIVATING PROTEIN 190"/>
    <property type="match status" value="1"/>
</dbReference>
<feature type="region of interest" description="Disordered" evidence="1">
    <location>
        <begin position="1236"/>
        <end position="1270"/>
    </location>
</feature>
<proteinExistence type="predicted"/>
<dbReference type="GO" id="GO:0005829">
    <property type="term" value="C:cytosol"/>
    <property type="evidence" value="ECO:0007669"/>
    <property type="project" value="TreeGrafter"/>
</dbReference>
<feature type="compositionally biased region" description="Low complexity" evidence="1">
    <location>
        <begin position="1236"/>
        <end position="1269"/>
    </location>
</feature>
<dbReference type="GO" id="GO:0050770">
    <property type="term" value="P:regulation of axonogenesis"/>
    <property type="evidence" value="ECO:0007669"/>
    <property type="project" value="TreeGrafter"/>
</dbReference>
<dbReference type="GO" id="GO:0007266">
    <property type="term" value="P:Rho protein signal transduction"/>
    <property type="evidence" value="ECO:0007669"/>
    <property type="project" value="TreeGrafter"/>
</dbReference>
<evidence type="ECO:0000256" key="1">
    <source>
        <dbReference type="SAM" id="MobiDB-lite"/>
    </source>
</evidence>
<gene>
    <name evidence="2" type="primary">RG190</name>
    <name evidence="2" type="ORF">TR125931</name>
</gene>
<feature type="region of interest" description="Disordered" evidence="1">
    <location>
        <begin position="1345"/>
        <end position="1377"/>
    </location>
</feature>
<reference evidence="2" key="1">
    <citation type="submission" date="2016-01" db="EMBL/GenBank/DDBJ databases">
        <title>Reference transcriptome for the parasite Schistocephalus solidus: insights into the molecular evolution of parasitism.</title>
        <authorList>
            <person name="Hebert F.O."/>
            <person name="Grambauer S."/>
            <person name="Barber I."/>
            <person name="Landry C.R."/>
            <person name="Aubin-Horth N."/>
        </authorList>
    </citation>
    <scope>NUCLEOTIDE SEQUENCE</scope>
</reference>
<dbReference type="GO" id="GO:0005096">
    <property type="term" value="F:GTPase activator activity"/>
    <property type="evidence" value="ECO:0007669"/>
    <property type="project" value="TreeGrafter"/>
</dbReference>
<organism evidence="2">
    <name type="scientific">Schistocephalus solidus</name>
    <name type="common">Tapeworm</name>
    <dbReference type="NCBI Taxonomy" id="70667"/>
    <lineage>
        <taxon>Eukaryota</taxon>
        <taxon>Metazoa</taxon>
        <taxon>Spiralia</taxon>
        <taxon>Lophotrochozoa</taxon>
        <taxon>Platyhelminthes</taxon>
        <taxon>Cestoda</taxon>
        <taxon>Eucestoda</taxon>
        <taxon>Diphyllobothriidea</taxon>
        <taxon>Diphyllobothriidae</taxon>
        <taxon>Schistocephalus</taxon>
    </lineage>
</organism>
<evidence type="ECO:0000313" key="2">
    <source>
        <dbReference type="EMBL" id="JAP62412.1"/>
    </source>
</evidence>
<feature type="non-terminal residue" evidence="2">
    <location>
        <position position="1"/>
    </location>
</feature>